<organism evidence="2 3">
    <name type="scientific">Paratrimastix pyriformis</name>
    <dbReference type="NCBI Taxonomy" id="342808"/>
    <lineage>
        <taxon>Eukaryota</taxon>
        <taxon>Metamonada</taxon>
        <taxon>Preaxostyla</taxon>
        <taxon>Paratrimastigidae</taxon>
        <taxon>Paratrimastix</taxon>
    </lineage>
</organism>
<proteinExistence type="predicted"/>
<accession>A0ABQ8U5J1</accession>
<dbReference type="PANTHER" id="PTHR31354">
    <property type="entry name" value="OS01G0793500 PROTEIN"/>
    <property type="match status" value="1"/>
</dbReference>
<dbReference type="Proteomes" id="UP001141327">
    <property type="component" value="Unassembled WGS sequence"/>
</dbReference>
<evidence type="ECO:0000313" key="2">
    <source>
        <dbReference type="EMBL" id="KAJ4454617.1"/>
    </source>
</evidence>
<feature type="chain" id="PRO_5045907940" evidence="1">
    <location>
        <begin position="20"/>
        <end position="435"/>
    </location>
</feature>
<evidence type="ECO:0000256" key="1">
    <source>
        <dbReference type="SAM" id="SignalP"/>
    </source>
</evidence>
<comment type="caution">
    <text evidence="2">The sequence shown here is derived from an EMBL/GenBank/DDBJ whole genome shotgun (WGS) entry which is preliminary data.</text>
</comment>
<reference evidence="2" key="1">
    <citation type="journal article" date="2022" name="bioRxiv">
        <title>Genomics of Preaxostyla Flagellates Illuminates Evolutionary Transitions and the Path Towards Mitochondrial Loss.</title>
        <authorList>
            <person name="Novak L.V.F."/>
            <person name="Treitli S.C."/>
            <person name="Pyrih J."/>
            <person name="Halakuc P."/>
            <person name="Pipaliya S.V."/>
            <person name="Vacek V."/>
            <person name="Brzon O."/>
            <person name="Soukal P."/>
            <person name="Eme L."/>
            <person name="Dacks J.B."/>
            <person name="Karnkowska A."/>
            <person name="Elias M."/>
            <person name="Hampl V."/>
        </authorList>
    </citation>
    <scope>NUCLEOTIDE SEQUENCE</scope>
    <source>
        <strain evidence="2">RCP-MX</strain>
    </source>
</reference>
<protein>
    <submittedName>
        <fullName evidence="2">Uncharacterized protein</fullName>
    </submittedName>
</protein>
<sequence>MPLWHFCIFLAALLAFSVATSAPDSCPLAPLGGLFPLRKRPPYSLDYSPLHTTDRLIFDPAAGLSESRISDPFQLPTDTSSYGAASASVLSPLDLAPRWIGSVPPPNGSALRWASEACFAHNMALLTNLTDSGASLVIQSSDAHSLFCFDYYVIATSHRFFLQMIPFSGAHTIHISRWVCNHEREDVQANGFRIFLLPSGLSTSLMDLFRLYQLVYGKDQELLCRDFLKRSLGMEFGTRAGGTLTIDERDVQNGDVFGLLRMGGVGGMELYFSGSVVSHVAVAIRNETGALFVAETTDTSGSPIDIPPPYEPRLSCDYIAASDTSHLSYYASSRRVRRTPWAEWLPMYGGRRYNIVWMRLAAEHRSRFNNTAAWQYFHRYVAPPNPMMIWGHEAGSVRCTMHSHKQEGEGEGEKSRCVGRELNPGHHDGNVIFYH</sequence>
<keyword evidence="3" id="KW-1185">Reference proteome</keyword>
<keyword evidence="1" id="KW-0732">Signal</keyword>
<evidence type="ECO:0000313" key="3">
    <source>
        <dbReference type="Proteomes" id="UP001141327"/>
    </source>
</evidence>
<gene>
    <name evidence="2" type="ORF">PAPYR_10637</name>
</gene>
<feature type="signal peptide" evidence="1">
    <location>
        <begin position="1"/>
        <end position="19"/>
    </location>
</feature>
<dbReference type="EMBL" id="JAPMOS010000144">
    <property type="protein sequence ID" value="KAJ4454617.1"/>
    <property type="molecule type" value="Genomic_DNA"/>
</dbReference>
<dbReference type="PANTHER" id="PTHR31354:SF2">
    <property type="entry name" value="OS01G0793500 PROTEIN"/>
    <property type="match status" value="1"/>
</dbReference>
<name>A0ABQ8U5J1_9EUKA</name>